<protein>
    <submittedName>
        <fullName evidence="1">Uncharacterized protein</fullName>
    </submittedName>
</protein>
<name>A0A835QB69_VANPL</name>
<evidence type="ECO:0000313" key="1">
    <source>
        <dbReference type="EMBL" id="KAG0466037.1"/>
    </source>
</evidence>
<dbReference type="AlphaFoldDB" id="A0A835QB69"/>
<reference evidence="1 2" key="1">
    <citation type="journal article" date="2020" name="Nat. Food">
        <title>A phased Vanilla planifolia genome enables genetic improvement of flavour and production.</title>
        <authorList>
            <person name="Hasing T."/>
            <person name="Tang H."/>
            <person name="Brym M."/>
            <person name="Khazi F."/>
            <person name="Huang T."/>
            <person name="Chambers A.H."/>
        </authorList>
    </citation>
    <scope>NUCLEOTIDE SEQUENCE [LARGE SCALE GENOMIC DNA]</scope>
    <source>
        <tissue evidence="1">Leaf</tissue>
    </source>
</reference>
<dbReference type="EMBL" id="JADCNM010000010">
    <property type="protein sequence ID" value="KAG0466037.1"/>
    <property type="molecule type" value="Genomic_DNA"/>
</dbReference>
<accession>A0A835QB69</accession>
<dbReference type="Proteomes" id="UP000639772">
    <property type="component" value="Chromosome 10"/>
</dbReference>
<proteinExistence type="predicted"/>
<sequence>MRIETRPSYLTQARWFPRKAAAACVFLVLVSLRPRELELGPSPALSSLPEVRREFLAPAVGETVWGEGQRD</sequence>
<comment type="caution">
    <text evidence="1">The sequence shown here is derived from an EMBL/GenBank/DDBJ whole genome shotgun (WGS) entry which is preliminary data.</text>
</comment>
<gene>
    <name evidence="1" type="ORF">HPP92_020201</name>
</gene>
<organism evidence="1 2">
    <name type="scientific">Vanilla planifolia</name>
    <name type="common">Vanilla</name>
    <dbReference type="NCBI Taxonomy" id="51239"/>
    <lineage>
        <taxon>Eukaryota</taxon>
        <taxon>Viridiplantae</taxon>
        <taxon>Streptophyta</taxon>
        <taxon>Embryophyta</taxon>
        <taxon>Tracheophyta</taxon>
        <taxon>Spermatophyta</taxon>
        <taxon>Magnoliopsida</taxon>
        <taxon>Liliopsida</taxon>
        <taxon>Asparagales</taxon>
        <taxon>Orchidaceae</taxon>
        <taxon>Vanilloideae</taxon>
        <taxon>Vanilleae</taxon>
        <taxon>Vanilla</taxon>
    </lineage>
</organism>
<evidence type="ECO:0000313" key="2">
    <source>
        <dbReference type="Proteomes" id="UP000639772"/>
    </source>
</evidence>